<evidence type="ECO:0000259" key="1">
    <source>
        <dbReference type="Pfam" id="PF00149"/>
    </source>
</evidence>
<evidence type="ECO:0000313" key="3">
    <source>
        <dbReference type="Proteomes" id="UP000192934"/>
    </source>
</evidence>
<dbReference type="InterPro" id="IPR050126">
    <property type="entry name" value="Ap4A_hydrolase"/>
</dbReference>
<dbReference type="GO" id="GO:0008803">
    <property type="term" value="F:bis(5'-nucleosyl)-tetraphosphatase (symmetrical) activity"/>
    <property type="evidence" value="ECO:0007669"/>
    <property type="project" value="TreeGrafter"/>
</dbReference>
<protein>
    <submittedName>
        <fullName evidence="2">Serine/threonine protein phosphatase 1</fullName>
    </submittedName>
</protein>
<name>A0A1X7G1H2_9SPHN</name>
<keyword evidence="3" id="KW-1185">Reference proteome</keyword>
<dbReference type="GO" id="GO:0016791">
    <property type="term" value="F:phosphatase activity"/>
    <property type="evidence" value="ECO:0007669"/>
    <property type="project" value="TreeGrafter"/>
</dbReference>
<dbReference type="Pfam" id="PF00149">
    <property type="entry name" value="Metallophos"/>
    <property type="match status" value="1"/>
</dbReference>
<dbReference type="SUPFAM" id="SSF56300">
    <property type="entry name" value="Metallo-dependent phosphatases"/>
    <property type="match status" value="1"/>
</dbReference>
<reference evidence="3" key="1">
    <citation type="submission" date="2017-04" db="EMBL/GenBank/DDBJ databases">
        <authorList>
            <person name="Varghese N."/>
            <person name="Submissions S."/>
        </authorList>
    </citation>
    <scope>NUCLEOTIDE SEQUENCE [LARGE SCALE GENOMIC DNA]</scope>
    <source>
        <strain evidence="3">Dd16</strain>
    </source>
</reference>
<accession>A0A1X7G1H2</accession>
<dbReference type="InterPro" id="IPR004843">
    <property type="entry name" value="Calcineurin-like_PHP"/>
</dbReference>
<dbReference type="GO" id="GO:0110154">
    <property type="term" value="P:RNA decapping"/>
    <property type="evidence" value="ECO:0007669"/>
    <property type="project" value="TreeGrafter"/>
</dbReference>
<dbReference type="InterPro" id="IPR029052">
    <property type="entry name" value="Metallo-depent_PP-like"/>
</dbReference>
<dbReference type="PANTHER" id="PTHR42850">
    <property type="entry name" value="METALLOPHOSPHOESTERASE"/>
    <property type="match status" value="1"/>
</dbReference>
<proteinExistence type="predicted"/>
<dbReference type="GO" id="GO:0005737">
    <property type="term" value="C:cytoplasm"/>
    <property type="evidence" value="ECO:0007669"/>
    <property type="project" value="TreeGrafter"/>
</dbReference>
<dbReference type="EMBL" id="LT840185">
    <property type="protein sequence ID" value="SMF62259.1"/>
    <property type="molecule type" value="Genomic_DNA"/>
</dbReference>
<evidence type="ECO:0000313" key="2">
    <source>
        <dbReference type="EMBL" id="SMF62259.1"/>
    </source>
</evidence>
<dbReference type="CDD" id="cd00144">
    <property type="entry name" value="MPP_PPP_family"/>
    <property type="match status" value="1"/>
</dbReference>
<feature type="domain" description="Calcineurin-like phosphoesterase" evidence="1">
    <location>
        <begin position="26"/>
        <end position="216"/>
    </location>
</feature>
<dbReference type="Proteomes" id="UP000192934">
    <property type="component" value="Chromosome I"/>
</dbReference>
<organism evidence="2 3">
    <name type="scientific">Allosphingosinicella indica</name>
    <dbReference type="NCBI Taxonomy" id="941907"/>
    <lineage>
        <taxon>Bacteria</taxon>
        <taxon>Pseudomonadati</taxon>
        <taxon>Pseudomonadota</taxon>
        <taxon>Alphaproteobacteria</taxon>
        <taxon>Sphingomonadales</taxon>
        <taxon>Sphingomonadaceae</taxon>
        <taxon>Allosphingosinicella</taxon>
    </lineage>
</organism>
<gene>
    <name evidence="2" type="ORF">SAMN06295910_0976</name>
</gene>
<dbReference type="PANTHER" id="PTHR42850:SF4">
    <property type="entry name" value="ZINC-DEPENDENT ENDOPOLYPHOSPHATASE"/>
    <property type="match status" value="1"/>
</dbReference>
<dbReference type="STRING" id="941907.SAMN06295910_0976"/>
<dbReference type="AlphaFoldDB" id="A0A1X7G1H2"/>
<dbReference type="OrthoDB" id="9807890at2"/>
<sequence length="280" mass="30481">MSFWKTIAATLGGAPSAWKGAKDARAYAIGDVHGRLDLLDDLLTQIENDLARRPVPRAFIVFLGDLIDRGPQSCEVIDRLANFSHPYAKCVVLMGNHEEILLRVMAAEPGLLTDWMRFGGAECVASYGVDPAGLSRLDEKAGAALLRQHIPARHLAFLESFGDTFKFGDYLFVHAGIRPGVAMEDQVQRDLRWIRGPFLDDVKTHGCLVVHGHTIVEAVEERSNRIAIDTGAVYSGVLTALVVEGAERHYLATGPQKQDEMPPAASGSENASLLRVAVSL</sequence>
<dbReference type="Gene3D" id="3.60.21.10">
    <property type="match status" value="1"/>
</dbReference>